<keyword evidence="4" id="KW-1134">Transmembrane beta strand</keyword>
<keyword evidence="9" id="KW-0406">Ion transport</keyword>
<evidence type="ECO:0000256" key="12">
    <source>
        <dbReference type="ARBA" id="ARBA00023139"/>
    </source>
</evidence>
<keyword evidence="10" id="KW-0626">Porin</keyword>
<evidence type="ECO:0000313" key="18">
    <source>
        <dbReference type="EMBL" id="TEW64522.1"/>
    </source>
</evidence>
<dbReference type="PANTHER" id="PTHR33619:SF3">
    <property type="entry name" value="POLYSACCHARIDE EXPORT PROTEIN GFCE-RELATED"/>
    <property type="match status" value="1"/>
</dbReference>
<dbReference type="Proteomes" id="UP000297248">
    <property type="component" value="Unassembled WGS sequence"/>
</dbReference>
<dbReference type="PROSITE" id="PS51257">
    <property type="entry name" value="PROKAR_LIPOPROTEIN"/>
    <property type="match status" value="1"/>
</dbReference>
<dbReference type="GO" id="GO:0006811">
    <property type="term" value="P:monoatomic ion transport"/>
    <property type="evidence" value="ECO:0007669"/>
    <property type="project" value="UniProtKB-KW"/>
</dbReference>
<evidence type="ECO:0000256" key="11">
    <source>
        <dbReference type="ARBA" id="ARBA00023136"/>
    </source>
</evidence>
<evidence type="ECO:0000259" key="16">
    <source>
        <dbReference type="Pfam" id="PF02563"/>
    </source>
</evidence>
<dbReference type="Gene3D" id="3.30.1950.10">
    <property type="entry name" value="wza like domain"/>
    <property type="match status" value="1"/>
</dbReference>
<evidence type="ECO:0000256" key="9">
    <source>
        <dbReference type="ARBA" id="ARBA00023065"/>
    </source>
</evidence>
<dbReference type="InterPro" id="IPR054765">
    <property type="entry name" value="SLBB_dom"/>
</dbReference>
<evidence type="ECO:0000256" key="4">
    <source>
        <dbReference type="ARBA" id="ARBA00022452"/>
    </source>
</evidence>
<accession>A0A4Y8A7Y8</accession>
<keyword evidence="14" id="KW-0449">Lipoprotein</keyword>
<evidence type="ECO:0000256" key="15">
    <source>
        <dbReference type="SAM" id="SignalP"/>
    </source>
</evidence>
<evidence type="ECO:0000256" key="7">
    <source>
        <dbReference type="ARBA" id="ARBA00022729"/>
    </source>
</evidence>
<dbReference type="EMBL" id="SNQG01000006">
    <property type="protein sequence ID" value="TEW64522.1"/>
    <property type="molecule type" value="Genomic_DNA"/>
</dbReference>
<keyword evidence="13" id="KW-0998">Cell outer membrane</keyword>
<dbReference type="GO" id="GO:0046930">
    <property type="term" value="C:pore complex"/>
    <property type="evidence" value="ECO:0007669"/>
    <property type="project" value="UniProtKB-KW"/>
</dbReference>
<evidence type="ECO:0000256" key="3">
    <source>
        <dbReference type="ARBA" id="ARBA00022448"/>
    </source>
</evidence>
<protein>
    <submittedName>
        <fullName evidence="18">Uncharacterized protein</fullName>
    </submittedName>
</protein>
<evidence type="ECO:0000256" key="1">
    <source>
        <dbReference type="ARBA" id="ARBA00004571"/>
    </source>
</evidence>
<name>A0A4Y8A7Y8_9SPHI</name>
<feature type="domain" description="SLBB" evidence="17">
    <location>
        <begin position="149"/>
        <end position="228"/>
    </location>
</feature>
<comment type="similarity">
    <text evidence="2">Belongs to the BexD/CtrA/VexA family.</text>
</comment>
<keyword evidence="11" id="KW-0472">Membrane</keyword>
<evidence type="ECO:0000256" key="2">
    <source>
        <dbReference type="ARBA" id="ARBA00009450"/>
    </source>
</evidence>
<dbReference type="Pfam" id="PF22461">
    <property type="entry name" value="SLBB_2"/>
    <property type="match status" value="1"/>
</dbReference>
<keyword evidence="12" id="KW-0564">Palmitate</keyword>
<dbReference type="InterPro" id="IPR049712">
    <property type="entry name" value="Poly_export"/>
</dbReference>
<organism evidence="18 19">
    <name type="scientific">Mucilaginibacter phyllosphaerae</name>
    <dbReference type="NCBI Taxonomy" id="1812349"/>
    <lineage>
        <taxon>Bacteria</taxon>
        <taxon>Pseudomonadati</taxon>
        <taxon>Bacteroidota</taxon>
        <taxon>Sphingobacteriia</taxon>
        <taxon>Sphingobacteriales</taxon>
        <taxon>Sphingobacteriaceae</taxon>
        <taxon>Mucilaginibacter</taxon>
    </lineage>
</organism>
<evidence type="ECO:0000259" key="17">
    <source>
        <dbReference type="Pfam" id="PF22461"/>
    </source>
</evidence>
<evidence type="ECO:0000256" key="13">
    <source>
        <dbReference type="ARBA" id="ARBA00023237"/>
    </source>
</evidence>
<evidence type="ECO:0000256" key="5">
    <source>
        <dbReference type="ARBA" id="ARBA00022597"/>
    </source>
</evidence>
<dbReference type="GO" id="GO:0009279">
    <property type="term" value="C:cell outer membrane"/>
    <property type="evidence" value="ECO:0007669"/>
    <property type="project" value="UniProtKB-SubCell"/>
</dbReference>
<keyword evidence="7 15" id="KW-0732">Signal</keyword>
<feature type="chain" id="PRO_5021380670" evidence="15">
    <location>
        <begin position="32"/>
        <end position="266"/>
    </location>
</feature>
<comment type="caution">
    <text evidence="18">The sequence shown here is derived from an EMBL/GenBank/DDBJ whole genome shotgun (WGS) entry which is preliminary data.</text>
</comment>
<keyword evidence="3" id="KW-0813">Transport</keyword>
<dbReference type="Pfam" id="PF02563">
    <property type="entry name" value="Poly_export"/>
    <property type="match status" value="1"/>
</dbReference>
<keyword evidence="5" id="KW-0762">Sugar transport</keyword>
<keyword evidence="8" id="KW-0625">Polysaccharide transport</keyword>
<reference evidence="18 19" key="1">
    <citation type="journal article" date="2016" name="Int. J. Syst. Evol. Microbiol.">
        <title>Proposal of Mucilaginibacter phyllosphaerae sp. nov. isolated from the phyllosphere of Galium album.</title>
        <authorList>
            <person name="Aydogan E.L."/>
            <person name="Busse H.J."/>
            <person name="Moser G."/>
            <person name="Muller C."/>
            <person name="Kampfer P."/>
            <person name="Glaeser S.P."/>
        </authorList>
    </citation>
    <scope>NUCLEOTIDE SEQUENCE [LARGE SCALE GENOMIC DNA]</scope>
    <source>
        <strain evidence="18 19">PP-F2FG21</strain>
    </source>
</reference>
<keyword evidence="6" id="KW-0812">Transmembrane</keyword>
<sequence length="266" mass="29115">MIRRAILSINRVLLGLSILSALFCACSYKQNQVLFEGNTVKNDSLSGRVNTVDYKIQPQDILQVRNLQNMKYIVDDAAGSGSTAQATAAETAAGQGYQVQRNGTVALPMLGRVSVGGLTREEAAAKIETLYRKSIIKDPIIEVKLINLKVTVFGEVRSPGNYQLVNDRTSLVEILGQAGGLTDKANEQQIKIVRGSNTGPQTYVINLREVSSLTNPVTVLQNHDIIYVGQNKRAIRNDKLQNITTLMQPALLLMNTALIIYTLSNK</sequence>
<dbReference type="GO" id="GO:0015159">
    <property type="term" value="F:polysaccharide transmembrane transporter activity"/>
    <property type="evidence" value="ECO:0007669"/>
    <property type="project" value="InterPro"/>
</dbReference>
<proteinExistence type="inferred from homology"/>
<gene>
    <name evidence="18" type="ORF">E2R65_15990</name>
</gene>
<evidence type="ECO:0000256" key="10">
    <source>
        <dbReference type="ARBA" id="ARBA00023114"/>
    </source>
</evidence>
<evidence type="ECO:0000256" key="6">
    <source>
        <dbReference type="ARBA" id="ARBA00022692"/>
    </source>
</evidence>
<dbReference type="OrthoDB" id="937431at2"/>
<dbReference type="AlphaFoldDB" id="A0A4Y8A7Y8"/>
<evidence type="ECO:0000313" key="19">
    <source>
        <dbReference type="Proteomes" id="UP000297248"/>
    </source>
</evidence>
<feature type="signal peptide" evidence="15">
    <location>
        <begin position="1"/>
        <end position="31"/>
    </location>
</feature>
<evidence type="ECO:0000256" key="8">
    <source>
        <dbReference type="ARBA" id="ARBA00023047"/>
    </source>
</evidence>
<dbReference type="GO" id="GO:0015288">
    <property type="term" value="F:porin activity"/>
    <property type="evidence" value="ECO:0007669"/>
    <property type="project" value="UniProtKB-KW"/>
</dbReference>
<dbReference type="RefSeq" id="WP_134337496.1">
    <property type="nucleotide sequence ID" value="NZ_BMCZ01000006.1"/>
</dbReference>
<feature type="domain" description="Polysaccharide export protein N-terminal" evidence="16">
    <location>
        <begin position="51"/>
        <end position="145"/>
    </location>
</feature>
<dbReference type="PANTHER" id="PTHR33619">
    <property type="entry name" value="POLYSACCHARIDE EXPORT PROTEIN GFCE-RELATED"/>
    <property type="match status" value="1"/>
</dbReference>
<dbReference type="Gene3D" id="3.10.560.10">
    <property type="entry name" value="Outer membrane lipoprotein wza domain like"/>
    <property type="match status" value="2"/>
</dbReference>
<dbReference type="InterPro" id="IPR003715">
    <property type="entry name" value="Poly_export_N"/>
</dbReference>
<evidence type="ECO:0000256" key="14">
    <source>
        <dbReference type="ARBA" id="ARBA00023288"/>
    </source>
</evidence>
<comment type="subcellular location">
    <subcellularLocation>
        <location evidence="1">Cell outer membrane</location>
        <topology evidence="1">Multi-pass membrane protein</topology>
    </subcellularLocation>
</comment>